<accession>A0A7X0TKU9</accession>
<dbReference type="AlphaFoldDB" id="A0A7X0TKU9"/>
<proteinExistence type="predicted"/>
<reference evidence="1 2" key="1">
    <citation type="submission" date="2020-03" db="EMBL/GenBank/DDBJ databases">
        <title>Soil Listeria distribution.</title>
        <authorList>
            <person name="Liao J."/>
            <person name="Wiedmann M."/>
        </authorList>
    </citation>
    <scope>NUCLEOTIDE SEQUENCE [LARGE SCALE GENOMIC DNA]</scope>
    <source>
        <strain evidence="1 2">FSL L7-1833</strain>
    </source>
</reference>
<dbReference type="RefSeq" id="WP_185372840.1">
    <property type="nucleotide sequence ID" value="NZ_JAAROL010000001.1"/>
</dbReference>
<gene>
    <name evidence="1" type="ORF">HB759_03645</name>
</gene>
<evidence type="ECO:0000313" key="2">
    <source>
        <dbReference type="Proteomes" id="UP000532866"/>
    </source>
</evidence>
<evidence type="ECO:0008006" key="3">
    <source>
        <dbReference type="Google" id="ProtNLM"/>
    </source>
</evidence>
<evidence type="ECO:0000313" key="1">
    <source>
        <dbReference type="EMBL" id="MBC1331038.1"/>
    </source>
</evidence>
<sequence>MTQNEVDEFFEELARQFIVLDAKQQRQFTRSIESIRLEVLDVLDQYADKDGIIPANKRARALRVLDEIEQQLYSTMSLALTAILVETATWTIDKVTKHFARNMSATNRSDMVDLVVKEVKLRREKDGLQLDDRLYRLSGDLTDEFRKTVRQSVVHKSTASKVSREIKQVIDDKQWHYQQLSGSESPVTYRKMIGKIAKKSARVKGVRLHAGVKRSRICVGLSKENRHGLGAGVFLPELDEDIYSPHPRCTSFLTYELTDEEVDG</sequence>
<dbReference type="EMBL" id="JAAROL010000001">
    <property type="protein sequence ID" value="MBC1331038.1"/>
    <property type="molecule type" value="Genomic_DNA"/>
</dbReference>
<name>A0A7X0TKU9_9LIST</name>
<organism evidence="1 2">
    <name type="scientific">Listeria booriae</name>
    <dbReference type="NCBI Taxonomy" id="1552123"/>
    <lineage>
        <taxon>Bacteria</taxon>
        <taxon>Bacillati</taxon>
        <taxon>Bacillota</taxon>
        <taxon>Bacilli</taxon>
        <taxon>Bacillales</taxon>
        <taxon>Listeriaceae</taxon>
        <taxon>Listeria</taxon>
    </lineage>
</organism>
<dbReference type="Proteomes" id="UP000532866">
    <property type="component" value="Unassembled WGS sequence"/>
</dbReference>
<comment type="caution">
    <text evidence="1">The sequence shown here is derived from an EMBL/GenBank/DDBJ whole genome shotgun (WGS) entry which is preliminary data.</text>
</comment>
<protein>
    <recommendedName>
        <fullName evidence="3">Phage head morphogenesis domain-containing protein</fullName>
    </recommendedName>
</protein>